<comment type="caution">
    <text evidence="3">The sequence shown here is derived from an EMBL/GenBank/DDBJ whole genome shotgun (WGS) entry which is preliminary data.</text>
</comment>
<dbReference type="InterPro" id="IPR006029">
    <property type="entry name" value="Neurotrans-gated_channel_TM"/>
</dbReference>
<keyword evidence="1" id="KW-1133">Transmembrane helix</keyword>
<dbReference type="Gene3D" id="1.20.58.390">
    <property type="entry name" value="Neurotransmitter-gated ion-channel transmembrane domain"/>
    <property type="match status" value="1"/>
</dbReference>
<keyword evidence="4" id="KW-1185">Reference proteome</keyword>
<dbReference type="Proteomes" id="UP001054945">
    <property type="component" value="Unassembled WGS sequence"/>
</dbReference>
<reference evidence="3 4" key="1">
    <citation type="submission" date="2021-06" db="EMBL/GenBank/DDBJ databases">
        <title>Caerostris extrusa draft genome.</title>
        <authorList>
            <person name="Kono N."/>
            <person name="Arakawa K."/>
        </authorList>
    </citation>
    <scope>NUCLEOTIDE SEQUENCE [LARGE SCALE GENOMIC DNA]</scope>
</reference>
<dbReference type="SUPFAM" id="SSF90112">
    <property type="entry name" value="Neurotransmitter-gated ion-channel transmembrane pore"/>
    <property type="match status" value="1"/>
</dbReference>
<organism evidence="3 4">
    <name type="scientific">Caerostris extrusa</name>
    <name type="common">Bark spider</name>
    <name type="synonym">Caerostris bankana</name>
    <dbReference type="NCBI Taxonomy" id="172846"/>
    <lineage>
        <taxon>Eukaryota</taxon>
        <taxon>Metazoa</taxon>
        <taxon>Ecdysozoa</taxon>
        <taxon>Arthropoda</taxon>
        <taxon>Chelicerata</taxon>
        <taxon>Arachnida</taxon>
        <taxon>Araneae</taxon>
        <taxon>Araneomorphae</taxon>
        <taxon>Entelegynae</taxon>
        <taxon>Araneoidea</taxon>
        <taxon>Araneidae</taxon>
        <taxon>Caerostris</taxon>
    </lineage>
</organism>
<evidence type="ECO:0000259" key="2">
    <source>
        <dbReference type="Pfam" id="PF02932"/>
    </source>
</evidence>
<dbReference type="AlphaFoldDB" id="A0AAV4P856"/>
<gene>
    <name evidence="3" type="primary">nAChRalpha1</name>
    <name evidence="3" type="ORF">CEXT_276781</name>
</gene>
<protein>
    <submittedName>
        <fullName evidence="3">Acetylcholine receptor subunit alpha-like 1</fullName>
    </submittedName>
</protein>
<keyword evidence="1" id="KW-0472">Membrane</keyword>
<accession>A0AAV4P856</accession>
<proteinExistence type="predicted"/>
<keyword evidence="1" id="KW-0812">Transmembrane</keyword>
<dbReference type="Pfam" id="PF02932">
    <property type="entry name" value="Neur_chan_memb"/>
    <property type="match status" value="1"/>
</dbReference>
<dbReference type="EMBL" id="BPLR01004105">
    <property type="protein sequence ID" value="GIX92193.1"/>
    <property type="molecule type" value="Genomic_DNA"/>
</dbReference>
<dbReference type="GO" id="GO:0006811">
    <property type="term" value="P:monoatomic ion transport"/>
    <property type="evidence" value="ECO:0007669"/>
    <property type="project" value="InterPro"/>
</dbReference>
<dbReference type="InterPro" id="IPR038050">
    <property type="entry name" value="Neuro_actylchol_rec"/>
</dbReference>
<name>A0AAV4P856_CAEEX</name>
<dbReference type="GO" id="GO:0016020">
    <property type="term" value="C:membrane"/>
    <property type="evidence" value="ECO:0007669"/>
    <property type="project" value="InterPro"/>
</dbReference>
<feature type="domain" description="Neurotransmitter-gated ion-channel transmembrane" evidence="2">
    <location>
        <begin position="89"/>
        <end position="146"/>
    </location>
</feature>
<feature type="transmembrane region" description="Helical" evidence="1">
    <location>
        <begin position="101"/>
        <end position="122"/>
    </location>
</feature>
<evidence type="ECO:0000313" key="3">
    <source>
        <dbReference type="EMBL" id="GIX92193.1"/>
    </source>
</evidence>
<keyword evidence="3" id="KW-0675">Receptor</keyword>
<evidence type="ECO:0000313" key="4">
    <source>
        <dbReference type="Proteomes" id="UP001054945"/>
    </source>
</evidence>
<dbReference type="InterPro" id="IPR036719">
    <property type="entry name" value="Neuro-gated_channel_TM_sf"/>
</dbReference>
<evidence type="ECO:0000256" key="1">
    <source>
        <dbReference type="SAM" id="Phobius"/>
    </source>
</evidence>
<sequence>MGHNGSSRQTKREVLQLLRRALSGHHLQHHHPTQDALLHGQPHHPLRRHLVPLHPRLLPAIRQRGKSVFVHIHHAVPGGVLPPAVGDHPPTSLTVPLLGKYLLFTMILVSFSVMVTIAVLNVNFRSPATHRMAPWVRKVFSNSFPSSCS</sequence>